<sequence length="526" mass="56726">MGQALASMIKSIDGGDQSAQETREALDSLFELGKSRNDAAWAQATSNAVSVYANINQVLLRRQSIVASASTNTDGIVQGINKAVGKLMSGQVLDGVTDILSSALNVVLGSSSGQVSQNYTYALIATELGALLRIDIDVYSFELRSQGLQSKAKNMTAITSLISSIDISKLQLNDLRAIVSMTYGNSPLERQQQIYSVILAAYKEAVKPGVTEAGGVLPPDAQERVKALFVPSQYEASMEQRGVPLIAPSSQPARETPKIGRLDLKDALQKHRSSAATGKLAALKIDDGGDSPKDPATPAVDPTEWTDLILWISVIKQVDVDWISRFSSALAGFNEPDVFEFVEIVGGKSGSAISFRCRANSVAGLFDLSLRYCYETVLPTINTYRGLVEAYVANVALQYTHPSESGSGLVTVISFKRNQIHNNSSNDITFVAAKTGRELGTIKKGEKATLTGDTHHIVAPSHQKGGEAPETDQWVTYQTFERSDIIIEATMAVTDLEGGGYRLTGYTTHDRIFTIDYSEEWQGVDA</sequence>
<dbReference type="Proteomes" id="UP001287356">
    <property type="component" value="Unassembled WGS sequence"/>
</dbReference>
<protein>
    <submittedName>
        <fullName evidence="1">Uncharacterized protein</fullName>
    </submittedName>
</protein>
<evidence type="ECO:0000313" key="2">
    <source>
        <dbReference type="Proteomes" id="UP001287356"/>
    </source>
</evidence>
<proteinExistence type="predicted"/>
<dbReference type="AlphaFoldDB" id="A0AAE0JXA4"/>
<keyword evidence="2" id="KW-1185">Reference proteome</keyword>
<reference evidence="1" key="2">
    <citation type="submission" date="2023-06" db="EMBL/GenBank/DDBJ databases">
        <authorList>
            <consortium name="Lawrence Berkeley National Laboratory"/>
            <person name="Haridas S."/>
            <person name="Hensen N."/>
            <person name="Bonometti L."/>
            <person name="Westerberg I."/>
            <person name="Brannstrom I.O."/>
            <person name="Guillou S."/>
            <person name="Cros-Aarteil S."/>
            <person name="Calhoun S."/>
            <person name="Kuo A."/>
            <person name="Mondo S."/>
            <person name="Pangilinan J."/>
            <person name="Riley R."/>
            <person name="Labutti K."/>
            <person name="Andreopoulos B."/>
            <person name="Lipzen A."/>
            <person name="Chen C."/>
            <person name="Yanf M."/>
            <person name="Daum C."/>
            <person name="Ng V."/>
            <person name="Clum A."/>
            <person name="Steindorff A."/>
            <person name="Ohm R."/>
            <person name="Martin F."/>
            <person name="Silar P."/>
            <person name="Natvig D."/>
            <person name="Lalanne C."/>
            <person name="Gautier V."/>
            <person name="Ament-Velasquez S.L."/>
            <person name="Kruys A."/>
            <person name="Hutchinson M.I."/>
            <person name="Powell A.J."/>
            <person name="Barry K."/>
            <person name="Miller A.N."/>
            <person name="Grigoriev I.V."/>
            <person name="Debuchy R."/>
            <person name="Gladieux P."/>
            <person name="Thoren M.H."/>
            <person name="Johannesson H."/>
        </authorList>
    </citation>
    <scope>NUCLEOTIDE SEQUENCE</scope>
    <source>
        <strain evidence="1">CBS 958.72</strain>
    </source>
</reference>
<comment type="caution">
    <text evidence="1">The sequence shown here is derived from an EMBL/GenBank/DDBJ whole genome shotgun (WGS) entry which is preliminary data.</text>
</comment>
<reference evidence="1" key="1">
    <citation type="journal article" date="2023" name="Mol. Phylogenet. Evol.">
        <title>Genome-scale phylogeny and comparative genomics of the fungal order Sordariales.</title>
        <authorList>
            <person name="Hensen N."/>
            <person name="Bonometti L."/>
            <person name="Westerberg I."/>
            <person name="Brannstrom I.O."/>
            <person name="Guillou S."/>
            <person name="Cros-Aarteil S."/>
            <person name="Calhoun S."/>
            <person name="Haridas S."/>
            <person name="Kuo A."/>
            <person name="Mondo S."/>
            <person name="Pangilinan J."/>
            <person name="Riley R."/>
            <person name="LaButti K."/>
            <person name="Andreopoulos B."/>
            <person name="Lipzen A."/>
            <person name="Chen C."/>
            <person name="Yan M."/>
            <person name="Daum C."/>
            <person name="Ng V."/>
            <person name="Clum A."/>
            <person name="Steindorff A."/>
            <person name="Ohm R.A."/>
            <person name="Martin F."/>
            <person name="Silar P."/>
            <person name="Natvig D.O."/>
            <person name="Lalanne C."/>
            <person name="Gautier V."/>
            <person name="Ament-Velasquez S.L."/>
            <person name="Kruys A."/>
            <person name="Hutchinson M.I."/>
            <person name="Powell A.J."/>
            <person name="Barry K."/>
            <person name="Miller A.N."/>
            <person name="Grigoriev I.V."/>
            <person name="Debuchy R."/>
            <person name="Gladieux P."/>
            <person name="Hiltunen Thoren M."/>
            <person name="Johannesson H."/>
        </authorList>
    </citation>
    <scope>NUCLEOTIDE SEQUENCE</scope>
    <source>
        <strain evidence="1">CBS 958.72</strain>
    </source>
</reference>
<evidence type="ECO:0000313" key="1">
    <source>
        <dbReference type="EMBL" id="KAK3366111.1"/>
    </source>
</evidence>
<gene>
    <name evidence="1" type="ORF">B0T24DRAFT_536327</name>
</gene>
<organism evidence="1 2">
    <name type="scientific">Lasiosphaeria ovina</name>
    <dbReference type="NCBI Taxonomy" id="92902"/>
    <lineage>
        <taxon>Eukaryota</taxon>
        <taxon>Fungi</taxon>
        <taxon>Dikarya</taxon>
        <taxon>Ascomycota</taxon>
        <taxon>Pezizomycotina</taxon>
        <taxon>Sordariomycetes</taxon>
        <taxon>Sordariomycetidae</taxon>
        <taxon>Sordariales</taxon>
        <taxon>Lasiosphaeriaceae</taxon>
        <taxon>Lasiosphaeria</taxon>
    </lineage>
</organism>
<accession>A0AAE0JXA4</accession>
<name>A0AAE0JXA4_9PEZI</name>
<dbReference type="EMBL" id="JAULSN010000008">
    <property type="protein sequence ID" value="KAK3366111.1"/>
    <property type="molecule type" value="Genomic_DNA"/>
</dbReference>